<evidence type="ECO:0000256" key="6">
    <source>
        <dbReference type="ARBA" id="ARBA00049753"/>
    </source>
</evidence>
<dbReference type="Gene3D" id="3.40.190.10">
    <property type="entry name" value="Periplasmic binding protein-like II"/>
    <property type="match status" value="2"/>
</dbReference>
<name>A0ABR5TDQ8_9BURK</name>
<evidence type="ECO:0000256" key="3">
    <source>
        <dbReference type="ARBA" id="ARBA00022448"/>
    </source>
</evidence>
<evidence type="ECO:0000256" key="1">
    <source>
        <dbReference type="ARBA" id="ARBA00004418"/>
    </source>
</evidence>
<dbReference type="InterPro" id="IPR006059">
    <property type="entry name" value="SBP"/>
</dbReference>
<comment type="function">
    <text evidence="5">Part of a binding-protein-dependent transport system for a sugar.</text>
</comment>
<dbReference type="Proteomes" id="UP000070255">
    <property type="component" value="Unassembled WGS sequence"/>
</dbReference>
<dbReference type="EMBL" id="LNJQ01000001">
    <property type="protein sequence ID" value="KWZ43050.1"/>
    <property type="molecule type" value="Genomic_DNA"/>
</dbReference>
<dbReference type="PANTHER" id="PTHR43649">
    <property type="entry name" value="ARABINOSE-BINDING PROTEIN-RELATED"/>
    <property type="match status" value="1"/>
</dbReference>
<protein>
    <recommendedName>
        <fullName evidence="6">Probable sugar-binding periplasmic protein</fullName>
    </recommendedName>
</protein>
<comment type="similarity">
    <text evidence="2">Belongs to the bacterial solute-binding protein 1 family.</text>
</comment>
<dbReference type="SUPFAM" id="SSF53850">
    <property type="entry name" value="Periplasmic binding protein-like II"/>
    <property type="match status" value="1"/>
</dbReference>
<evidence type="ECO:0000256" key="7">
    <source>
        <dbReference type="SAM" id="SignalP"/>
    </source>
</evidence>
<comment type="subcellular location">
    <subcellularLocation>
        <location evidence="1">Periplasm</location>
    </subcellularLocation>
</comment>
<dbReference type="InterPro" id="IPR050490">
    <property type="entry name" value="Bact_solute-bd_prot1"/>
</dbReference>
<comment type="caution">
    <text evidence="8">The sequence shown here is derived from an EMBL/GenBank/DDBJ whole genome shotgun (WGS) entry which is preliminary data.</text>
</comment>
<dbReference type="Pfam" id="PF01547">
    <property type="entry name" value="SBP_bac_1"/>
    <property type="match status" value="1"/>
</dbReference>
<sequence>MKVGKFMGGLCAAGLLSGAAASVQAAEAVWVLHWWTSGGESKAVGVLKSDMQKQGYAWKDFAVAGGAGASAMTVLKTQVISGNAPTAAQIKGPLIQEWAEQGVLAPIDSAAGDWKKNLPPQIDKIIRANGHYVAAPFSVHRVNWLYINKAALDKAGGKVPTTWPEFFAVADKMKAAGIVPVAMGGQPWQDVTLWEGVVLSQGADFYRKAIVDLDPKTLTSDKMVQVFDTVRRIQSYFDRGRASRDWNLATAMVVNGKAGMQFMGDWAKGEFAGANKKPGSDYICAAVPGTDKAYTFNVDAFVFFQQPGQKEATPGQLALAKTIMSPAFQEQFSLYKGSIPVRLGAPMAKFDDCARKSYADEQTAIAGNGYVPSLSGSMAQSDAIAGAITDVVTTFMNSNQDSKRAVQALAKAAKTK</sequence>
<evidence type="ECO:0000256" key="4">
    <source>
        <dbReference type="ARBA" id="ARBA00022729"/>
    </source>
</evidence>
<evidence type="ECO:0000256" key="5">
    <source>
        <dbReference type="ARBA" id="ARBA00049629"/>
    </source>
</evidence>
<accession>A0ABR5TDQ8</accession>
<dbReference type="PANTHER" id="PTHR43649:SF28">
    <property type="entry name" value="BINDING PROTEIN COMPONENT OF ABC SUGAR TRANSPORTER-RELATED"/>
    <property type="match status" value="1"/>
</dbReference>
<evidence type="ECO:0000256" key="2">
    <source>
        <dbReference type="ARBA" id="ARBA00008520"/>
    </source>
</evidence>
<keyword evidence="4 7" id="KW-0732">Signal</keyword>
<keyword evidence="9" id="KW-1185">Reference proteome</keyword>
<organism evidence="8 9">
    <name type="scientific">Burkholderia savannae</name>
    <dbReference type="NCBI Taxonomy" id="1637837"/>
    <lineage>
        <taxon>Bacteria</taxon>
        <taxon>Pseudomonadati</taxon>
        <taxon>Pseudomonadota</taxon>
        <taxon>Betaproteobacteria</taxon>
        <taxon>Burkholderiales</taxon>
        <taxon>Burkholderiaceae</taxon>
        <taxon>Burkholderia</taxon>
        <taxon>pseudomallei group</taxon>
    </lineage>
</organism>
<keyword evidence="3" id="KW-0813">Transport</keyword>
<feature type="signal peptide" evidence="7">
    <location>
        <begin position="1"/>
        <end position="25"/>
    </location>
</feature>
<evidence type="ECO:0000313" key="9">
    <source>
        <dbReference type="Proteomes" id="UP000070255"/>
    </source>
</evidence>
<reference evidence="8 9" key="1">
    <citation type="submission" date="2015-11" db="EMBL/GenBank/DDBJ databases">
        <authorList>
            <person name="Sahl J."/>
            <person name="Wagner D."/>
            <person name="Keim P."/>
        </authorList>
    </citation>
    <scope>NUCLEOTIDE SEQUENCE [LARGE SCALE GENOMIC DNA]</scope>
    <source>
        <strain evidence="8 9">BDU18</strain>
    </source>
</reference>
<gene>
    <name evidence="8" type="ORF">WS72_09390</name>
</gene>
<dbReference type="RefSeq" id="WP_060821819.1">
    <property type="nucleotide sequence ID" value="NZ_LNJQ01000001.1"/>
</dbReference>
<proteinExistence type="inferred from homology"/>
<evidence type="ECO:0000313" key="8">
    <source>
        <dbReference type="EMBL" id="KWZ43050.1"/>
    </source>
</evidence>
<feature type="chain" id="PRO_5045045799" description="Probable sugar-binding periplasmic protein" evidence="7">
    <location>
        <begin position="26"/>
        <end position="416"/>
    </location>
</feature>